<dbReference type="Proteomes" id="UP001175228">
    <property type="component" value="Unassembled WGS sequence"/>
</dbReference>
<dbReference type="AlphaFoldDB" id="A0AA39Q563"/>
<organism evidence="1 2">
    <name type="scientific">Armillaria luteobubalina</name>
    <dbReference type="NCBI Taxonomy" id="153913"/>
    <lineage>
        <taxon>Eukaryota</taxon>
        <taxon>Fungi</taxon>
        <taxon>Dikarya</taxon>
        <taxon>Basidiomycota</taxon>
        <taxon>Agaricomycotina</taxon>
        <taxon>Agaricomycetes</taxon>
        <taxon>Agaricomycetidae</taxon>
        <taxon>Agaricales</taxon>
        <taxon>Marasmiineae</taxon>
        <taxon>Physalacriaceae</taxon>
        <taxon>Armillaria</taxon>
    </lineage>
</organism>
<protein>
    <submittedName>
        <fullName evidence="1">Uncharacterized protein</fullName>
    </submittedName>
</protein>
<evidence type="ECO:0000313" key="1">
    <source>
        <dbReference type="EMBL" id="KAK0496442.1"/>
    </source>
</evidence>
<name>A0AA39Q563_9AGAR</name>
<comment type="caution">
    <text evidence="1">The sequence shown here is derived from an EMBL/GenBank/DDBJ whole genome shotgun (WGS) entry which is preliminary data.</text>
</comment>
<reference evidence="1" key="1">
    <citation type="submission" date="2023-06" db="EMBL/GenBank/DDBJ databases">
        <authorList>
            <consortium name="Lawrence Berkeley National Laboratory"/>
            <person name="Ahrendt S."/>
            <person name="Sahu N."/>
            <person name="Indic B."/>
            <person name="Wong-Bajracharya J."/>
            <person name="Merenyi Z."/>
            <person name="Ke H.-M."/>
            <person name="Monk M."/>
            <person name="Kocsube S."/>
            <person name="Drula E."/>
            <person name="Lipzen A."/>
            <person name="Balint B."/>
            <person name="Henrissat B."/>
            <person name="Andreopoulos B."/>
            <person name="Martin F.M."/>
            <person name="Harder C.B."/>
            <person name="Rigling D."/>
            <person name="Ford K.L."/>
            <person name="Foster G.D."/>
            <person name="Pangilinan J."/>
            <person name="Papanicolaou A."/>
            <person name="Barry K."/>
            <person name="LaButti K."/>
            <person name="Viragh M."/>
            <person name="Koriabine M."/>
            <person name="Yan M."/>
            <person name="Riley R."/>
            <person name="Champramary S."/>
            <person name="Plett K.L."/>
            <person name="Tsai I.J."/>
            <person name="Slot J."/>
            <person name="Sipos G."/>
            <person name="Plett J."/>
            <person name="Nagy L.G."/>
            <person name="Grigoriev I.V."/>
        </authorList>
    </citation>
    <scope>NUCLEOTIDE SEQUENCE</scope>
    <source>
        <strain evidence="1">HWK02</strain>
    </source>
</reference>
<gene>
    <name evidence="1" type="ORF">EDD18DRAFT_1353193</name>
</gene>
<evidence type="ECO:0000313" key="2">
    <source>
        <dbReference type="Proteomes" id="UP001175228"/>
    </source>
</evidence>
<proteinExistence type="predicted"/>
<dbReference type="EMBL" id="JAUEPU010000015">
    <property type="protein sequence ID" value="KAK0496442.1"/>
    <property type="molecule type" value="Genomic_DNA"/>
</dbReference>
<keyword evidence="2" id="KW-1185">Reference proteome</keyword>
<sequence length="120" mass="13435">MAMLHNPKPKVKFHHVGWNSHSIELYANTTDIPPAHQCHHHHSWMFANASTAGFAFDDVPKLLPGSNDIEDDIGLASHDIYHLNPKVYALAIAGDVKDIATAPRWHIYMVRFTAILCAET</sequence>
<accession>A0AA39Q563</accession>